<dbReference type="Pfam" id="PF13377">
    <property type="entry name" value="Peripla_BP_3"/>
    <property type="match status" value="1"/>
</dbReference>
<dbReference type="PANTHER" id="PTHR30146">
    <property type="entry name" value="LACI-RELATED TRANSCRIPTIONAL REPRESSOR"/>
    <property type="match status" value="1"/>
</dbReference>
<dbReference type="SMART" id="SM00354">
    <property type="entry name" value="HTH_LACI"/>
    <property type="match status" value="1"/>
</dbReference>
<dbReference type="PROSITE" id="PS50932">
    <property type="entry name" value="HTH_LACI_2"/>
    <property type="match status" value="1"/>
</dbReference>
<keyword evidence="1" id="KW-0678">Repressor</keyword>
<proteinExistence type="predicted"/>
<dbReference type="GO" id="GO:0000976">
    <property type="term" value="F:transcription cis-regulatory region binding"/>
    <property type="evidence" value="ECO:0007669"/>
    <property type="project" value="TreeGrafter"/>
</dbReference>
<name>A0AAU7C2Y5_9LACO</name>
<dbReference type="PANTHER" id="PTHR30146:SF148">
    <property type="entry name" value="HTH-TYPE TRANSCRIPTIONAL REPRESSOR PURR-RELATED"/>
    <property type="match status" value="1"/>
</dbReference>
<organism evidence="7">
    <name type="scientific">Limosilactobacillus allomucosae</name>
    <dbReference type="NCBI Taxonomy" id="3142938"/>
    <lineage>
        <taxon>Bacteria</taxon>
        <taxon>Bacillati</taxon>
        <taxon>Bacillota</taxon>
        <taxon>Bacilli</taxon>
        <taxon>Lactobacillales</taxon>
        <taxon>Lactobacillaceae</taxon>
        <taxon>Limosilactobacillus</taxon>
    </lineage>
</organism>
<dbReference type="CDD" id="cd01392">
    <property type="entry name" value="HTH_LacI"/>
    <property type="match status" value="1"/>
</dbReference>
<dbReference type="EMBL" id="JBCNVT010000001">
    <property type="protein sequence ID" value="MEO5286974.1"/>
    <property type="molecule type" value="Genomic_DNA"/>
</dbReference>
<keyword evidence="2" id="KW-0805">Transcription regulation</keyword>
<evidence type="ECO:0000259" key="5">
    <source>
        <dbReference type="PROSITE" id="PS50932"/>
    </source>
</evidence>
<dbReference type="Gene3D" id="3.40.50.2300">
    <property type="match status" value="2"/>
</dbReference>
<sequence>MADSKSKEAVTIQTIAKLANVSHTTVSRALNGSSSVKPETRRKIERIAKEAGYVPNFNARRLVTHRSYNIGVFFSNLNGGTSASFLSTTIETMEKLLSASYTFSVGSIEKEHAADKLSKQNYDGILVMSQSDADDEFIERARQQKIPTVVLNRFVDNPEIDNFAIDEKLGLRLATEYAIRMGHRQFALIEGVEKFASTQLRTAGFKEALETHAIDSESVIYKHGGDYRPAGGNVEMRQILSSGKVPTCVICENDDMAIGAINACSEFGYRVPEDISVIGFDDMPYSQYLTPELTTVRKPTETMIQKGIKRLLEMIEKPADVEPVRRIIDPEIIVRSSVKKIN</sequence>
<dbReference type="GO" id="GO:0003700">
    <property type="term" value="F:DNA-binding transcription factor activity"/>
    <property type="evidence" value="ECO:0007669"/>
    <property type="project" value="TreeGrafter"/>
</dbReference>
<dbReference type="KEGG" id="lalo:ABC765_10680"/>
<dbReference type="InterPro" id="IPR000843">
    <property type="entry name" value="HTH_LacI"/>
</dbReference>
<dbReference type="Gene3D" id="1.10.260.40">
    <property type="entry name" value="lambda repressor-like DNA-binding domains"/>
    <property type="match status" value="1"/>
</dbReference>
<evidence type="ECO:0000256" key="3">
    <source>
        <dbReference type="ARBA" id="ARBA00023125"/>
    </source>
</evidence>
<keyword evidence="3 7" id="KW-0238">DNA-binding</keyword>
<gene>
    <name evidence="6" type="ORF">AAVZ08_10425</name>
    <name evidence="7" type="ORF">ABC765_10680</name>
</gene>
<dbReference type="InterPro" id="IPR028082">
    <property type="entry name" value="Peripla_BP_I"/>
</dbReference>
<dbReference type="RefSeq" id="WP_347964135.1">
    <property type="nucleotide sequence ID" value="NZ_CP154878.1"/>
</dbReference>
<reference evidence="6 8" key="2">
    <citation type="submission" date="2024-04" db="EMBL/GenBank/DDBJ databases">
        <title>Limosilactobacillus allomucosae sp. nov., a novel species isolated from wild boar faecal samples as potential probiotics for domestic pigs.</title>
        <authorList>
            <person name="Chen B."/>
        </authorList>
    </citation>
    <scope>NUCLEOTIDE SEQUENCE [LARGE SCALE GENOMIC DNA]</scope>
    <source>
        <strain evidence="6 8">WILCCON 0055</strain>
    </source>
</reference>
<feature type="domain" description="HTH lacI-type" evidence="5">
    <location>
        <begin position="10"/>
        <end position="64"/>
    </location>
</feature>
<keyword evidence="8" id="KW-1185">Reference proteome</keyword>
<evidence type="ECO:0000313" key="6">
    <source>
        <dbReference type="EMBL" id="MEO5286974.1"/>
    </source>
</evidence>
<evidence type="ECO:0000256" key="1">
    <source>
        <dbReference type="ARBA" id="ARBA00022491"/>
    </source>
</evidence>
<protein>
    <submittedName>
        <fullName evidence="7">LacI family DNA-binding transcriptional regulator</fullName>
    </submittedName>
</protein>
<keyword evidence="4" id="KW-0804">Transcription</keyword>
<dbReference type="Pfam" id="PF00356">
    <property type="entry name" value="LacI"/>
    <property type="match status" value="1"/>
</dbReference>
<accession>A0AAU7C2Y5</accession>
<dbReference type="AlphaFoldDB" id="A0AAU7C2Y5"/>
<dbReference type="CDD" id="cd06267">
    <property type="entry name" value="PBP1_LacI_sugar_binding-like"/>
    <property type="match status" value="1"/>
</dbReference>
<evidence type="ECO:0000313" key="7">
    <source>
        <dbReference type="EMBL" id="XBG95493.1"/>
    </source>
</evidence>
<evidence type="ECO:0000256" key="4">
    <source>
        <dbReference type="ARBA" id="ARBA00023163"/>
    </source>
</evidence>
<dbReference type="InterPro" id="IPR046335">
    <property type="entry name" value="LacI/GalR-like_sensor"/>
</dbReference>
<dbReference type="SUPFAM" id="SSF53822">
    <property type="entry name" value="Periplasmic binding protein-like I"/>
    <property type="match status" value="1"/>
</dbReference>
<dbReference type="InterPro" id="IPR010982">
    <property type="entry name" value="Lambda_DNA-bd_dom_sf"/>
</dbReference>
<dbReference type="SUPFAM" id="SSF47413">
    <property type="entry name" value="lambda repressor-like DNA-binding domains"/>
    <property type="match status" value="1"/>
</dbReference>
<evidence type="ECO:0000313" key="8">
    <source>
        <dbReference type="Proteomes" id="UP001456307"/>
    </source>
</evidence>
<dbReference type="EMBL" id="CP154878">
    <property type="protein sequence ID" value="XBG95493.1"/>
    <property type="molecule type" value="Genomic_DNA"/>
</dbReference>
<reference evidence="7" key="1">
    <citation type="submission" date="2024-04" db="EMBL/GenBank/DDBJ databases">
        <title>Limosilactobacillus allomucosae sp. nov., a novel species isolated from wild boar faecal samples as a potential probiotics for domestic pigs.</title>
        <authorList>
            <person name="Chen B."/>
        </authorList>
    </citation>
    <scope>NUCLEOTIDE SEQUENCE</scope>
    <source>
        <strain evidence="7">WILCCON 0051</strain>
    </source>
</reference>
<dbReference type="Proteomes" id="UP001456307">
    <property type="component" value="Unassembled WGS sequence"/>
</dbReference>
<evidence type="ECO:0000256" key="2">
    <source>
        <dbReference type="ARBA" id="ARBA00023015"/>
    </source>
</evidence>